<dbReference type="AlphaFoldDB" id="A0A3R7MDY9"/>
<sequence length="108" mass="11460">MNTTRHLISCAEYVPALLTTVSHSEALLAVAGTLELTIARYFEGGVELLAVAWSMLELMMQAGVTNSSSFSKDDTQDVEEVISQCGPVLRASFLLPSGKTGCMAGESC</sequence>
<dbReference type="Proteomes" id="UP000283634">
    <property type="component" value="Unassembled WGS sequence"/>
</dbReference>
<evidence type="ECO:0000313" key="2">
    <source>
        <dbReference type="Proteomes" id="UP000283634"/>
    </source>
</evidence>
<reference evidence="1 2" key="1">
    <citation type="journal article" date="2018" name="BMC Genomics">
        <title>Genomic comparison of Trypanosoma conorhini and Trypanosoma rangeli to Trypanosoma cruzi strains of high and low virulence.</title>
        <authorList>
            <person name="Bradwell K.R."/>
            <person name="Koparde V.N."/>
            <person name="Matveyev A.V."/>
            <person name="Serrano M.G."/>
            <person name="Alves J.M."/>
            <person name="Parikh H."/>
            <person name="Huang B."/>
            <person name="Lee V."/>
            <person name="Espinosa-Alvarez O."/>
            <person name="Ortiz P.A."/>
            <person name="Costa-Martins A.G."/>
            <person name="Teixeira M.M."/>
            <person name="Buck G.A."/>
        </authorList>
    </citation>
    <scope>NUCLEOTIDE SEQUENCE [LARGE SCALE GENOMIC DNA]</scope>
    <source>
        <strain evidence="1 2">AM80</strain>
    </source>
</reference>
<organism evidence="1 2">
    <name type="scientific">Trypanosoma rangeli</name>
    <dbReference type="NCBI Taxonomy" id="5698"/>
    <lineage>
        <taxon>Eukaryota</taxon>
        <taxon>Discoba</taxon>
        <taxon>Euglenozoa</taxon>
        <taxon>Kinetoplastea</taxon>
        <taxon>Metakinetoplastina</taxon>
        <taxon>Trypanosomatida</taxon>
        <taxon>Trypanosomatidae</taxon>
        <taxon>Trypanosoma</taxon>
        <taxon>Herpetosoma</taxon>
    </lineage>
</organism>
<accession>A0A3R7MDY9</accession>
<protein>
    <submittedName>
        <fullName evidence="1">WD repeat and FYVE domain-containing protein 3-like</fullName>
    </submittedName>
</protein>
<dbReference type="RefSeq" id="XP_029235967.1">
    <property type="nucleotide sequence ID" value="XM_029384179.1"/>
</dbReference>
<comment type="caution">
    <text evidence="1">The sequence shown here is derived from an EMBL/GenBank/DDBJ whole genome shotgun (WGS) entry which is preliminary data.</text>
</comment>
<dbReference type="GeneID" id="40331317"/>
<proteinExistence type="predicted"/>
<keyword evidence="2" id="KW-1185">Reference proteome</keyword>
<gene>
    <name evidence="1" type="ORF">TraAM80_07384</name>
</gene>
<name>A0A3R7MDY9_TRYRA</name>
<dbReference type="EMBL" id="MKGL01000306">
    <property type="protein sequence ID" value="RNF00801.1"/>
    <property type="molecule type" value="Genomic_DNA"/>
</dbReference>
<evidence type="ECO:0000313" key="1">
    <source>
        <dbReference type="EMBL" id="RNF00801.1"/>
    </source>
</evidence>